<evidence type="ECO:0000256" key="1">
    <source>
        <dbReference type="SAM" id="Phobius"/>
    </source>
</evidence>
<reference evidence="2 3" key="1">
    <citation type="submission" date="2014-08" db="EMBL/GenBank/DDBJ databases">
        <title>Whole genome shotgun sequence of Sphingomonas paucimobilis NBRC 13935.</title>
        <authorList>
            <person name="Hosoyama A."/>
            <person name="Hashimoto M."/>
            <person name="Hosoyama Y."/>
            <person name="Noguchi M."/>
            <person name="Uohara A."/>
            <person name="Ohji S."/>
            <person name="Katano-Makiyama Y."/>
            <person name="Ichikawa N."/>
            <person name="Kimura A."/>
            <person name="Yamazoe A."/>
            <person name="Fujita N."/>
        </authorList>
    </citation>
    <scope>NUCLEOTIDE SEQUENCE [LARGE SCALE GENOMIC DNA]</scope>
    <source>
        <strain evidence="2 3">NBRC 13935</strain>
    </source>
</reference>
<accession>A0A0C9MZ42</accession>
<dbReference type="RefSeq" id="WP_126053571.1">
    <property type="nucleotide sequence ID" value="NZ_BBJS01000069.1"/>
</dbReference>
<feature type="transmembrane region" description="Helical" evidence="1">
    <location>
        <begin position="81"/>
        <end position="105"/>
    </location>
</feature>
<keyword evidence="1" id="KW-0812">Transmembrane</keyword>
<evidence type="ECO:0000313" key="3">
    <source>
        <dbReference type="Proteomes" id="UP000032025"/>
    </source>
</evidence>
<organism evidence="2 3">
    <name type="scientific">Sphingomonas paucimobilis NBRC 13935</name>
    <dbReference type="NCBI Taxonomy" id="1219050"/>
    <lineage>
        <taxon>Bacteria</taxon>
        <taxon>Pseudomonadati</taxon>
        <taxon>Pseudomonadota</taxon>
        <taxon>Alphaproteobacteria</taxon>
        <taxon>Sphingomonadales</taxon>
        <taxon>Sphingomonadaceae</taxon>
        <taxon>Sphingomonas</taxon>
    </lineage>
</organism>
<protein>
    <submittedName>
        <fullName evidence="2">DNA, contig: SP669</fullName>
    </submittedName>
</protein>
<dbReference type="Proteomes" id="UP000032025">
    <property type="component" value="Unassembled WGS sequence"/>
</dbReference>
<keyword evidence="3" id="KW-1185">Reference proteome</keyword>
<gene>
    <name evidence="2" type="ORF">SP6_69_00210</name>
</gene>
<comment type="caution">
    <text evidence="2">The sequence shown here is derived from an EMBL/GenBank/DDBJ whole genome shotgun (WGS) entry which is preliminary data.</text>
</comment>
<evidence type="ECO:0000313" key="2">
    <source>
        <dbReference type="EMBL" id="GAN15861.1"/>
    </source>
</evidence>
<name>A0A0C9MZ42_SPHPI</name>
<keyword evidence="1" id="KW-1133">Transmembrane helix</keyword>
<sequence>MAMVGIAIFFALLLCGLAIRANSRFRNQDRLPMQWSLTGDVTWSAPRALALAFVPALAIGILTINAVLAMNFQPRLGQESMVIPAFIGTGIVATGIQLLHFWLIAKTLHRDGS</sequence>
<dbReference type="AlphaFoldDB" id="A0A0C9MZ42"/>
<dbReference type="EMBL" id="BBJS01000069">
    <property type="protein sequence ID" value="GAN15861.1"/>
    <property type="molecule type" value="Genomic_DNA"/>
</dbReference>
<dbReference type="GeneID" id="78528978"/>
<keyword evidence="1" id="KW-0472">Membrane</keyword>
<feature type="transmembrane region" description="Helical" evidence="1">
    <location>
        <begin position="44"/>
        <end position="69"/>
    </location>
</feature>
<proteinExistence type="predicted"/>